<dbReference type="GeneID" id="103327060"/>
<dbReference type="RefSeq" id="XP_008227561.1">
    <property type="nucleotide sequence ID" value="XM_008229339.1"/>
</dbReference>
<sequence length="275" mass="30440">MHGHTTKNCFTWKAHLEELVRKGHCTEFIAKQAIQWIEDRDIAKEPPQKVIRINTILADSEESGLTSKENKRKIKQGTVISQISTDLAPVEDDPMIGFQKKALIGLYMPHNDALVISIQIAQAVVNRIHTDEGSAANILQLAIIQQISLEKKINKSARSLTGFNGATAVIVGTIDLDVYFPPIISSQTFMVIDEVSPYNGILGRPWIDKINAITSATHHKIWYPIPGGGIGQINSDQAMTRKCSTQRLKKSKQAKFVPVSQADLKEVEQSNLAPL</sequence>
<evidence type="ECO:0000313" key="1">
    <source>
        <dbReference type="Proteomes" id="UP000694861"/>
    </source>
</evidence>
<gene>
    <name evidence="2" type="primary">LOC103327060</name>
</gene>
<dbReference type="CDD" id="cd00303">
    <property type="entry name" value="retropepsin_like"/>
    <property type="match status" value="1"/>
</dbReference>
<keyword evidence="1" id="KW-1185">Reference proteome</keyword>
<protein>
    <submittedName>
        <fullName evidence="2">Uncharacterized protein LOC103327060</fullName>
    </submittedName>
</protein>
<dbReference type="Proteomes" id="UP000694861">
    <property type="component" value="Linkage group LG3"/>
</dbReference>
<dbReference type="InterPro" id="IPR021109">
    <property type="entry name" value="Peptidase_aspartic_dom_sf"/>
</dbReference>
<organism evidence="1 2">
    <name type="scientific">Prunus mume</name>
    <name type="common">Japanese apricot</name>
    <name type="synonym">Armeniaca mume</name>
    <dbReference type="NCBI Taxonomy" id="102107"/>
    <lineage>
        <taxon>Eukaryota</taxon>
        <taxon>Viridiplantae</taxon>
        <taxon>Streptophyta</taxon>
        <taxon>Embryophyta</taxon>
        <taxon>Tracheophyta</taxon>
        <taxon>Spermatophyta</taxon>
        <taxon>Magnoliopsida</taxon>
        <taxon>eudicotyledons</taxon>
        <taxon>Gunneridae</taxon>
        <taxon>Pentapetalae</taxon>
        <taxon>rosids</taxon>
        <taxon>fabids</taxon>
        <taxon>Rosales</taxon>
        <taxon>Rosaceae</taxon>
        <taxon>Amygdaloideae</taxon>
        <taxon>Amygdaleae</taxon>
        <taxon>Prunus</taxon>
    </lineage>
</organism>
<evidence type="ECO:0000313" key="2">
    <source>
        <dbReference type="RefSeq" id="XP_008227561.1"/>
    </source>
</evidence>
<name>A0ABM0NNT7_PRUMU</name>
<dbReference type="PANTHER" id="PTHR33240:SF8">
    <property type="entry name" value="OS03G0439900 PROTEIN"/>
    <property type="match status" value="1"/>
</dbReference>
<dbReference type="Gene3D" id="2.40.70.10">
    <property type="entry name" value="Acid Proteases"/>
    <property type="match status" value="1"/>
</dbReference>
<accession>A0ABM0NNT7</accession>
<reference evidence="1" key="1">
    <citation type="journal article" date="2012" name="Nat. Commun.">
        <title>The genome of Prunus mume.</title>
        <authorList>
            <person name="Zhang Q."/>
            <person name="Chen W."/>
            <person name="Sun L."/>
            <person name="Zhao F."/>
            <person name="Huang B."/>
            <person name="Yang W."/>
            <person name="Tao Y."/>
            <person name="Wang J."/>
            <person name="Yuan Z."/>
            <person name="Fan G."/>
            <person name="Xing Z."/>
            <person name="Han C."/>
            <person name="Pan H."/>
            <person name="Zhong X."/>
            <person name="Shi W."/>
            <person name="Liang X."/>
            <person name="Du D."/>
            <person name="Sun F."/>
            <person name="Xu Z."/>
            <person name="Hao R."/>
            <person name="Lv T."/>
            <person name="Lv Y."/>
            <person name="Zheng Z."/>
            <person name="Sun M."/>
            <person name="Luo L."/>
            <person name="Cai M."/>
            <person name="Gao Y."/>
            <person name="Wang J."/>
            <person name="Yin Y."/>
            <person name="Xu X."/>
            <person name="Cheng T."/>
            <person name="Wang J."/>
        </authorList>
    </citation>
    <scope>NUCLEOTIDE SEQUENCE [LARGE SCALE GENOMIC DNA]</scope>
</reference>
<dbReference type="PANTHER" id="PTHR33240">
    <property type="entry name" value="OS08G0508500 PROTEIN"/>
    <property type="match status" value="1"/>
</dbReference>
<reference evidence="2" key="2">
    <citation type="submission" date="2025-08" db="UniProtKB">
        <authorList>
            <consortium name="RefSeq"/>
        </authorList>
    </citation>
    <scope>IDENTIFICATION</scope>
</reference>
<proteinExistence type="predicted"/>